<evidence type="ECO:0000313" key="1">
    <source>
        <dbReference type="EMBL" id="KAJ7553594.1"/>
    </source>
</evidence>
<proteinExistence type="predicted"/>
<evidence type="ECO:0000313" key="2">
    <source>
        <dbReference type="Proteomes" id="UP001162992"/>
    </source>
</evidence>
<dbReference type="EMBL" id="CM055097">
    <property type="protein sequence ID" value="KAJ7553594.1"/>
    <property type="molecule type" value="Genomic_DNA"/>
</dbReference>
<accession>A0ACC2DH39</accession>
<dbReference type="Proteomes" id="UP001162992">
    <property type="component" value="Chromosome 6"/>
</dbReference>
<comment type="caution">
    <text evidence="1">The sequence shown here is derived from an EMBL/GenBank/DDBJ whole genome shotgun (WGS) entry which is preliminary data.</text>
</comment>
<organism evidence="1 2">
    <name type="scientific">Diphasiastrum complanatum</name>
    <name type="common">Issler's clubmoss</name>
    <name type="synonym">Lycopodium complanatum</name>
    <dbReference type="NCBI Taxonomy" id="34168"/>
    <lineage>
        <taxon>Eukaryota</taxon>
        <taxon>Viridiplantae</taxon>
        <taxon>Streptophyta</taxon>
        <taxon>Embryophyta</taxon>
        <taxon>Tracheophyta</taxon>
        <taxon>Lycopodiopsida</taxon>
        <taxon>Lycopodiales</taxon>
        <taxon>Lycopodiaceae</taxon>
        <taxon>Lycopodioideae</taxon>
        <taxon>Diphasiastrum</taxon>
    </lineage>
</organism>
<name>A0ACC2DH39_DIPCM</name>
<keyword evidence="2" id="KW-1185">Reference proteome</keyword>
<protein>
    <submittedName>
        <fullName evidence="1">Uncharacterized protein</fullName>
    </submittedName>
</protein>
<gene>
    <name evidence="1" type="ORF">O6H91_06G104600</name>
</gene>
<sequence>MSFRRSVHSLVDQSSDVPLLLSDDASHEDWRHGQFDKPSYFARGEFSQVFFEKTRLGCPTYAPVEQGLCQSHNSKCNGLKDFPFHPIAKNPCDQIERNGSCVRNATHLPVAKASPKLLNTSSLLTAPNSSYVVTNNRTDKELIAPSDGSSNCLEWASHETSERPASNGRVGSFVPPMEKSYAAAGVWKGPLNSEHIWNCFQEQNSSKPGVRSLARHSTWESNHMWNGVPVPLPSLRRESSGGSFTDSLASSDCQAQLPSPSRSCNPNDITFSNVLDEIYKQDGSRGRRGQYDDSVSSLAQQTEQSYNLQLALALRLMADAELTEEPGFLDSPFEEDGQCYSSAKRSVLATAHRFWVNGSLGYLDKVQDGFYHIWGINPYVWTMCNDIDEGGHMPSLESLLEVDPSDLRMSVILIDSKGDLALQDLVTNALRLKGEASDTRQLAEQLGKLVCMHMGGAAASEQGSLISCWNSCNKALKEQFGSVVLPIGSLTVGLCRHRALLFKTLCDKLDLPCRVARCCKFCGSDEGASCIVICETEREYYIDLIVNPGTLFEHDCFFNNSSLPIASPLRLPEFKSSGVTDEDRSWGRNFAFGSGDQEPFPSDKVPHTAKEGSCQPYEMQTRNLFSKHAGQAFDQCFPLWSNMKRMDHEDQVSVIFRDTPVKSNHFIHQGKALPDVRGGLNNICTLDFPGEKVNIEKHHRSSRSTFGAIMHTSSTFDPPTKPLLGSSTRPSTIDQAMFHDSWEIPWEEIDLKEKIGAGSFGTVHRGDCRGSDVAVKILTEQDLFEEQLSEFMREVGCVYLELQQISRLEGCFQVEIMKRMRHPNVVLFMGAVTKRPNFAIVTEFLPRDSLFRLLHKPGARKFLDERRRIRMALDVAKGMNYLHRMNPPIVHRDLKSPNLLVDKNWTVKVADFGLSRLKANTYLSSRSGAGTPEWMAPEVLRDEPSNEKSDVYSFGVILWELVTLQQPWNGMSAAQVVGAVGFQKRRLQIPKDVNPELVTIIESCWDSEPSKRPSFAGIMHSLKQLQKSSMPPG</sequence>
<reference evidence="2" key="1">
    <citation type="journal article" date="2024" name="Proc. Natl. Acad. Sci. U.S.A.">
        <title>Extraordinary preservation of gene collinearity over three hundred million years revealed in homosporous lycophytes.</title>
        <authorList>
            <person name="Li C."/>
            <person name="Wickell D."/>
            <person name="Kuo L.Y."/>
            <person name="Chen X."/>
            <person name="Nie B."/>
            <person name="Liao X."/>
            <person name="Peng D."/>
            <person name="Ji J."/>
            <person name="Jenkins J."/>
            <person name="Williams M."/>
            <person name="Shu S."/>
            <person name="Plott C."/>
            <person name="Barry K."/>
            <person name="Rajasekar S."/>
            <person name="Grimwood J."/>
            <person name="Han X."/>
            <person name="Sun S."/>
            <person name="Hou Z."/>
            <person name="He W."/>
            <person name="Dai G."/>
            <person name="Sun C."/>
            <person name="Schmutz J."/>
            <person name="Leebens-Mack J.H."/>
            <person name="Li F.W."/>
            <person name="Wang L."/>
        </authorList>
    </citation>
    <scope>NUCLEOTIDE SEQUENCE [LARGE SCALE GENOMIC DNA]</scope>
    <source>
        <strain evidence="2">cv. PW_Plant_1</strain>
    </source>
</reference>